<dbReference type="AlphaFoldDB" id="F8L3N3"/>
<dbReference type="KEGG" id="sng:SNE_A20150"/>
<organism evidence="1 2">
    <name type="scientific">Simkania negevensis (strain ATCC VR-1471 / DSM 27360 / Z)</name>
    <dbReference type="NCBI Taxonomy" id="331113"/>
    <lineage>
        <taxon>Bacteria</taxon>
        <taxon>Pseudomonadati</taxon>
        <taxon>Chlamydiota</taxon>
        <taxon>Chlamydiia</taxon>
        <taxon>Parachlamydiales</taxon>
        <taxon>Simkaniaceae</taxon>
        <taxon>Simkania</taxon>
    </lineage>
</organism>
<dbReference type="HOGENOM" id="CLU_1979386_0_0_0"/>
<dbReference type="NCBIfam" id="TIGR00278">
    <property type="entry name" value="membrane protein insertion efficiency factor YidD"/>
    <property type="match status" value="1"/>
</dbReference>
<reference key="1">
    <citation type="journal article" date="2011" name="Mol. Biol. Evol.">
        <title>Unity in variety -- the pan-genome of the Chlamydiae.</title>
        <authorList>
            <person name="Collingro A."/>
            <person name="Tischler P."/>
            <person name="Weinmaier T."/>
            <person name="Penz T."/>
            <person name="Heinz E."/>
            <person name="Brunham R.C."/>
            <person name="Read T.D."/>
            <person name="Bavoil P.M."/>
            <person name="Sachse K."/>
            <person name="Kahane S."/>
            <person name="Friedman M.G."/>
            <person name="Rattei T."/>
            <person name="Myers G.S.A."/>
            <person name="Horn M."/>
        </authorList>
    </citation>
    <scope>NUCLEOTIDE SEQUENCE</scope>
    <source>
        <strain>Z</strain>
    </source>
</reference>
<dbReference type="InterPro" id="IPR002696">
    <property type="entry name" value="Membr_insert_effic_factor_YidD"/>
</dbReference>
<protein>
    <submittedName>
        <fullName evidence="1">UPF0161 protein jk2102</fullName>
    </submittedName>
</protein>
<dbReference type="eggNOG" id="COG0759">
    <property type="taxonomic scope" value="Bacteria"/>
</dbReference>
<dbReference type="OrthoDB" id="21443at2"/>
<dbReference type="SMART" id="SM01234">
    <property type="entry name" value="Haemolytic"/>
    <property type="match status" value="1"/>
</dbReference>
<name>F8L3N3_SIMNZ</name>
<keyword evidence="2" id="KW-1185">Reference proteome</keyword>
<sequence>MGFKIQFLIVFFCVATATLSAEIGYQEPWGKDAELVPRQSRIPSVPTTKGIWTKLAEQVILFHQNVLSPVDGPRSHFRPTSSRYMLLAMRRHGFIKGFVMGCDRLLRENKEEWVYRTITIDGETFKWDPTY</sequence>
<dbReference type="EMBL" id="FR872582">
    <property type="protein sequence ID" value="CCB89892.1"/>
    <property type="molecule type" value="Genomic_DNA"/>
</dbReference>
<evidence type="ECO:0000313" key="1">
    <source>
        <dbReference type="EMBL" id="CCB89892.1"/>
    </source>
</evidence>
<evidence type="ECO:0000313" key="2">
    <source>
        <dbReference type="Proteomes" id="UP000000496"/>
    </source>
</evidence>
<dbReference type="Proteomes" id="UP000000496">
    <property type="component" value="Chromosome gsn.131"/>
</dbReference>
<reference evidence="1 2" key="2">
    <citation type="journal article" date="2011" name="Mol. Biol. Evol.">
        <title>Unity in variety--the pan-genome of the Chlamydiae.</title>
        <authorList>
            <person name="Collingro A."/>
            <person name="Tischler P."/>
            <person name="Weinmaier T."/>
            <person name="Penz T."/>
            <person name="Heinz E."/>
            <person name="Brunham R.C."/>
            <person name="Read T.D."/>
            <person name="Bavoil P.M."/>
            <person name="Sachse K."/>
            <person name="Kahane S."/>
            <person name="Friedman M.G."/>
            <person name="Rattei T."/>
            <person name="Myers G.S."/>
            <person name="Horn M."/>
        </authorList>
    </citation>
    <scope>NUCLEOTIDE SEQUENCE [LARGE SCALE GENOMIC DNA]</scope>
    <source>
        <strain evidence="2">ATCC VR-1471 / Z</strain>
    </source>
</reference>
<accession>F8L3N3</accession>
<dbReference type="STRING" id="331113.SNE_A20150"/>
<gene>
    <name evidence="1" type="ordered locus">SNE_A20150</name>
</gene>
<dbReference type="Pfam" id="PF01809">
    <property type="entry name" value="YidD"/>
    <property type="match status" value="1"/>
</dbReference>
<proteinExistence type="predicted"/>
<dbReference type="RefSeq" id="WP_013944358.1">
    <property type="nucleotide sequence ID" value="NC_015713.1"/>
</dbReference>